<dbReference type="Pfam" id="PF01569">
    <property type="entry name" value="PAP2"/>
    <property type="match status" value="1"/>
</dbReference>
<evidence type="ECO:0000259" key="2">
    <source>
        <dbReference type="SMART" id="SM00014"/>
    </source>
</evidence>
<dbReference type="CDD" id="cd01610">
    <property type="entry name" value="PAP2_like"/>
    <property type="match status" value="1"/>
</dbReference>
<dbReference type="InterPro" id="IPR036938">
    <property type="entry name" value="PAP2/HPO_sf"/>
</dbReference>
<accession>A0A5E8CH23</accession>
<dbReference type="InterPro" id="IPR000326">
    <property type="entry name" value="PAP2/HPO"/>
</dbReference>
<dbReference type="SMART" id="SM00014">
    <property type="entry name" value="acidPPc"/>
    <property type="match status" value="1"/>
</dbReference>
<sequence>MNEAKIVHFVQNKCEPIMPFLNFISYIFYGHISLPLFNILMYFQKVNLVRMNLFLIYTEIILVSIKLIFGRKRPYKQHTDYIKGLDSKQPESKSFPSSHSAYAALFALVLYKVITPSSFLVILPIIIGLSRMALGVHYLSDVLTGYFIGFLLFKQGVYLNII</sequence>
<feature type="transmembrane region" description="Helical" evidence="1">
    <location>
        <begin position="133"/>
        <end position="153"/>
    </location>
</feature>
<protein>
    <submittedName>
        <fullName evidence="3">PAP2 superfamily</fullName>
    </submittedName>
</protein>
<dbReference type="PANTHER" id="PTHR14969">
    <property type="entry name" value="SPHINGOSINE-1-PHOSPHATE PHOSPHOHYDROLASE"/>
    <property type="match status" value="1"/>
</dbReference>
<feature type="transmembrane region" description="Helical" evidence="1">
    <location>
        <begin position="102"/>
        <end position="127"/>
    </location>
</feature>
<dbReference type="AlphaFoldDB" id="A0A5E8CH23"/>
<feature type="transmembrane region" description="Helical" evidence="1">
    <location>
        <begin position="20"/>
        <end position="43"/>
    </location>
</feature>
<dbReference type="PANTHER" id="PTHR14969:SF13">
    <property type="entry name" value="AT30094P"/>
    <property type="match status" value="1"/>
</dbReference>
<keyword evidence="1" id="KW-1133">Transmembrane helix</keyword>
<dbReference type="EMBL" id="CABVLZ010000001">
    <property type="protein sequence ID" value="VVU94491.1"/>
    <property type="molecule type" value="Genomic_DNA"/>
</dbReference>
<dbReference type="Gene3D" id="1.20.144.10">
    <property type="entry name" value="Phosphatidic acid phosphatase type 2/haloperoxidase"/>
    <property type="match status" value="1"/>
</dbReference>
<feature type="transmembrane region" description="Helical" evidence="1">
    <location>
        <begin position="49"/>
        <end position="69"/>
    </location>
</feature>
<proteinExistence type="predicted"/>
<evidence type="ECO:0000256" key="1">
    <source>
        <dbReference type="SAM" id="Phobius"/>
    </source>
</evidence>
<organism evidence="3">
    <name type="scientific">seawater metagenome</name>
    <dbReference type="NCBI Taxonomy" id="1561972"/>
    <lineage>
        <taxon>unclassified sequences</taxon>
        <taxon>metagenomes</taxon>
        <taxon>ecological metagenomes</taxon>
    </lineage>
</organism>
<dbReference type="SUPFAM" id="SSF48317">
    <property type="entry name" value="Acid phosphatase/Vanadium-dependent haloperoxidase"/>
    <property type="match status" value="1"/>
</dbReference>
<keyword evidence="1" id="KW-0812">Transmembrane</keyword>
<gene>
    <name evidence="3" type="ORF">CPAV1605_213</name>
</gene>
<reference evidence="3" key="1">
    <citation type="submission" date="2019-09" db="EMBL/GenBank/DDBJ databases">
        <authorList>
            <person name="Needham M D."/>
        </authorList>
    </citation>
    <scope>NUCLEOTIDE SEQUENCE</scope>
</reference>
<keyword evidence="1" id="KW-0472">Membrane</keyword>
<name>A0A5E8CH23_9ZZZZ</name>
<feature type="domain" description="Phosphatidic acid phosphatase type 2/haloperoxidase" evidence="2">
    <location>
        <begin position="48"/>
        <end position="157"/>
    </location>
</feature>
<evidence type="ECO:0000313" key="3">
    <source>
        <dbReference type="EMBL" id="VVU94491.1"/>
    </source>
</evidence>